<dbReference type="EMBL" id="CP063373">
    <property type="protein sequence ID" value="QOV33272.1"/>
    <property type="molecule type" value="Genomic_DNA"/>
</dbReference>
<dbReference type="KEGG" id="sfeu:IM697_23825"/>
<gene>
    <name evidence="1" type="ORF">IM697_23825</name>
</gene>
<protein>
    <recommendedName>
        <fullName evidence="3">Killer suppression protein</fullName>
    </recommendedName>
</protein>
<dbReference type="AlphaFoldDB" id="A0A7M2SAI2"/>
<accession>A0A7M2SAI2</accession>
<keyword evidence="2" id="KW-1185">Reference proteome</keyword>
<organism evidence="1 2">
    <name type="scientific">Streptomyces ferrugineus</name>
    <dbReference type="NCBI Taxonomy" id="1413221"/>
    <lineage>
        <taxon>Bacteria</taxon>
        <taxon>Bacillati</taxon>
        <taxon>Actinomycetota</taxon>
        <taxon>Actinomycetes</taxon>
        <taxon>Kitasatosporales</taxon>
        <taxon>Streptomycetaceae</taxon>
        <taxon>Streptomyces</taxon>
    </lineage>
</organism>
<name>A0A7M2SAI2_9ACTN</name>
<evidence type="ECO:0000313" key="2">
    <source>
        <dbReference type="Proteomes" id="UP000594205"/>
    </source>
</evidence>
<evidence type="ECO:0008006" key="3">
    <source>
        <dbReference type="Google" id="ProtNLM"/>
    </source>
</evidence>
<dbReference type="Proteomes" id="UP000594205">
    <property type="component" value="Chromosome"/>
</dbReference>
<reference evidence="1 2" key="1">
    <citation type="submission" date="2020-10" db="EMBL/GenBank/DDBJ databases">
        <title>Streptomyces ferrugineus complate genome analysis.</title>
        <authorList>
            <person name="Anwar N."/>
        </authorList>
    </citation>
    <scope>NUCLEOTIDE SEQUENCE [LARGE SCALE GENOMIC DNA]</scope>
    <source>
        <strain evidence="1 2">CCTCC AA2014009</strain>
    </source>
</reference>
<dbReference type="RefSeq" id="WP_194038080.1">
    <property type="nucleotide sequence ID" value="NZ_CP063373.1"/>
</dbReference>
<proteinExistence type="predicted"/>
<sequence>MEATGIRKRSLGLPVDIAFDDAELARVCNSDAARRARYGPEAAVTLHRRLGQMAAADHLADLHHLAAARLRPDPTDSGVSRIVSLGDHGHLVVRPRDGPPATHHDGILDEHSVRALIVTAIAITR</sequence>
<evidence type="ECO:0000313" key="1">
    <source>
        <dbReference type="EMBL" id="QOV33272.1"/>
    </source>
</evidence>